<dbReference type="NCBIfam" id="TIGR01727">
    <property type="entry name" value="oligo_HPY"/>
    <property type="match status" value="1"/>
</dbReference>
<dbReference type="CDD" id="cd03257">
    <property type="entry name" value="ABC_NikE_OppD_transporters"/>
    <property type="match status" value="2"/>
</dbReference>
<accession>A0ABT7IJR5</accession>
<feature type="domain" description="ABC transporter" evidence="8">
    <location>
        <begin position="351"/>
        <end position="605"/>
    </location>
</feature>
<dbReference type="SUPFAM" id="SSF52540">
    <property type="entry name" value="P-loop containing nucleoside triphosphate hydrolases"/>
    <property type="match status" value="2"/>
</dbReference>
<comment type="caution">
    <text evidence="9">The sequence shown here is derived from an EMBL/GenBank/DDBJ whole genome shotgun (WGS) entry which is preliminary data.</text>
</comment>
<dbReference type="RefSeq" id="WP_243375830.1">
    <property type="nucleotide sequence ID" value="NZ_JAKZJU020000001.1"/>
</dbReference>
<evidence type="ECO:0000256" key="7">
    <source>
        <dbReference type="ARBA" id="ARBA00023136"/>
    </source>
</evidence>
<dbReference type="EMBL" id="JAKZJU020000001">
    <property type="protein sequence ID" value="MDL2058615.1"/>
    <property type="molecule type" value="Genomic_DNA"/>
</dbReference>
<sequence>MTREQPLLEVRDLTVSIAGAERRVTPVDGVSFSLRRGETLALVGESGCGKSLTALSLMRLLPEAAAITRGEVRLAGEDLLALPEYRMQDVRGRRIGLVFQEPSTSLNPVMTVGDQIGEVLRRHFRLTRSEARRGALEWLARVGIPEPERRAAAYPFELSGGQKQRCMIAMALAGRPGVLIADEPTTALDVTLQRQILDLLLRLKRETGLALLLITHDLAVVRQTADRVALMYAGQIVEKAPADEFFANPRHPYARQLLRAVPNLAARGAPLEGIPGTVPVLDHEFRGCRFAPRCLWEKPQCRSERPALLPSGPGRWCACLRPELPENPGAAAAVRAAQGDGPEQTPPEPVLEVSDCRVAFPLRRRFPDFRARAFRAVDGVSLRLCRGETLALVGESGSGKTTLGKALLRLLPSRARISGSIRIGGCEVLEARGRALLALRRRAQMVFQDPYSSLDPRMTVGETLLEALVNLRPDLDAQARRARMRRLLDLVGLGETALARYPHEFSGGQRQRISIARALAPGPQLLVCDEPTSALDVSVQAQILNLLSDIRRETSTACLLITHNFGVVEYTADRICVMKNGRIVESGEAGDVLEHPRDDYTKALLAAVPSIGRRS</sequence>
<evidence type="ECO:0000256" key="5">
    <source>
        <dbReference type="ARBA" id="ARBA00022741"/>
    </source>
</evidence>
<dbReference type="Proteomes" id="UP001165481">
    <property type="component" value="Unassembled WGS sequence"/>
</dbReference>
<dbReference type="Pfam" id="PF08352">
    <property type="entry name" value="oligo_HPY"/>
    <property type="match status" value="2"/>
</dbReference>
<keyword evidence="10" id="KW-1185">Reference proteome</keyword>
<gene>
    <name evidence="9" type="ORF">MUN46_001410</name>
</gene>
<dbReference type="PROSITE" id="PS00211">
    <property type="entry name" value="ABC_TRANSPORTER_1"/>
    <property type="match status" value="1"/>
</dbReference>
<evidence type="ECO:0000256" key="1">
    <source>
        <dbReference type="ARBA" id="ARBA00004417"/>
    </source>
</evidence>
<dbReference type="NCBIfam" id="NF008453">
    <property type="entry name" value="PRK11308.1"/>
    <property type="match status" value="2"/>
</dbReference>
<evidence type="ECO:0000256" key="3">
    <source>
        <dbReference type="ARBA" id="ARBA00022448"/>
    </source>
</evidence>
<dbReference type="PANTHER" id="PTHR43297">
    <property type="entry name" value="OLIGOPEPTIDE TRANSPORT ATP-BINDING PROTEIN APPD"/>
    <property type="match status" value="1"/>
</dbReference>
<keyword evidence="7" id="KW-0472">Membrane</keyword>
<dbReference type="InterPro" id="IPR017871">
    <property type="entry name" value="ABC_transporter-like_CS"/>
</dbReference>
<feature type="domain" description="ABC transporter" evidence="8">
    <location>
        <begin position="8"/>
        <end position="258"/>
    </location>
</feature>
<evidence type="ECO:0000256" key="4">
    <source>
        <dbReference type="ARBA" id="ARBA00022475"/>
    </source>
</evidence>
<dbReference type="InterPro" id="IPR003439">
    <property type="entry name" value="ABC_transporter-like_ATP-bd"/>
</dbReference>
<evidence type="ECO:0000259" key="8">
    <source>
        <dbReference type="PROSITE" id="PS50893"/>
    </source>
</evidence>
<proteinExistence type="inferred from homology"/>
<dbReference type="InterPro" id="IPR013563">
    <property type="entry name" value="Oligopep_ABC_C"/>
</dbReference>
<dbReference type="Pfam" id="PF00005">
    <property type="entry name" value="ABC_tran"/>
    <property type="match status" value="2"/>
</dbReference>
<keyword evidence="4" id="KW-1003">Cell membrane</keyword>
<evidence type="ECO:0000313" key="10">
    <source>
        <dbReference type="Proteomes" id="UP001165481"/>
    </source>
</evidence>
<organism evidence="9 10">
    <name type="scientific">Mesosutterella faecium</name>
    <dbReference type="NCBI Taxonomy" id="2925194"/>
    <lineage>
        <taxon>Bacteria</taxon>
        <taxon>Pseudomonadati</taxon>
        <taxon>Pseudomonadota</taxon>
        <taxon>Betaproteobacteria</taxon>
        <taxon>Burkholderiales</taxon>
        <taxon>Sutterellaceae</taxon>
        <taxon>Mesosutterella</taxon>
    </lineage>
</organism>
<dbReference type="InterPro" id="IPR027417">
    <property type="entry name" value="P-loop_NTPase"/>
</dbReference>
<reference evidence="9" key="1">
    <citation type="submission" date="2023-03" db="EMBL/GenBank/DDBJ databases">
        <title>Mesosutterella sp. nov. isolated from porcine feces.</title>
        <authorList>
            <person name="Yu S."/>
        </authorList>
    </citation>
    <scope>NUCLEOTIDE SEQUENCE</scope>
    <source>
        <strain evidence="9">AGMB02718</strain>
    </source>
</reference>
<evidence type="ECO:0000256" key="2">
    <source>
        <dbReference type="ARBA" id="ARBA00005417"/>
    </source>
</evidence>
<dbReference type="SMART" id="SM00382">
    <property type="entry name" value="AAA"/>
    <property type="match status" value="2"/>
</dbReference>
<name>A0ABT7IJR5_9BURK</name>
<dbReference type="NCBIfam" id="NF007739">
    <property type="entry name" value="PRK10419.1"/>
    <property type="match status" value="2"/>
</dbReference>
<dbReference type="InterPro" id="IPR050388">
    <property type="entry name" value="ABC_Ni/Peptide_Import"/>
</dbReference>
<keyword evidence="6 9" id="KW-0067">ATP-binding</keyword>
<evidence type="ECO:0000256" key="6">
    <source>
        <dbReference type="ARBA" id="ARBA00022840"/>
    </source>
</evidence>
<keyword evidence="3" id="KW-0813">Transport</keyword>
<evidence type="ECO:0000313" key="9">
    <source>
        <dbReference type="EMBL" id="MDL2058615.1"/>
    </source>
</evidence>
<dbReference type="PROSITE" id="PS50893">
    <property type="entry name" value="ABC_TRANSPORTER_2"/>
    <property type="match status" value="2"/>
</dbReference>
<dbReference type="Gene3D" id="3.40.50.300">
    <property type="entry name" value="P-loop containing nucleotide triphosphate hydrolases"/>
    <property type="match status" value="2"/>
</dbReference>
<keyword evidence="5" id="KW-0547">Nucleotide-binding</keyword>
<dbReference type="PANTHER" id="PTHR43297:SF2">
    <property type="entry name" value="DIPEPTIDE TRANSPORT ATP-BINDING PROTEIN DPPD"/>
    <property type="match status" value="1"/>
</dbReference>
<comment type="similarity">
    <text evidence="2">Belongs to the ABC transporter superfamily.</text>
</comment>
<comment type="subcellular location">
    <subcellularLocation>
        <location evidence="1">Cell inner membrane</location>
        <topology evidence="1">Peripheral membrane protein</topology>
    </subcellularLocation>
</comment>
<dbReference type="GO" id="GO:0005524">
    <property type="term" value="F:ATP binding"/>
    <property type="evidence" value="ECO:0007669"/>
    <property type="project" value="UniProtKB-KW"/>
</dbReference>
<protein>
    <submittedName>
        <fullName evidence="9">ABC transporter ATP-binding protein</fullName>
    </submittedName>
</protein>
<dbReference type="InterPro" id="IPR003593">
    <property type="entry name" value="AAA+_ATPase"/>
</dbReference>